<organism evidence="1 2">
    <name type="scientific">Eubacterium callanderi</name>
    <dbReference type="NCBI Taxonomy" id="53442"/>
    <lineage>
        <taxon>Bacteria</taxon>
        <taxon>Bacillati</taxon>
        <taxon>Bacillota</taxon>
        <taxon>Clostridia</taxon>
        <taxon>Eubacteriales</taxon>
        <taxon>Eubacteriaceae</taxon>
        <taxon>Eubacterium</taxon>
    </lineage>
</organism>
<dbReference type="EMBL" id="CP002273">
    <property type="protein sequence ID" value="ADO36248.1"/>
    <property type="molecule type" value="Genomic_DNA"/>
</dbReference>
<dbReference type="KEGG" id="elm:ELI_1262"/>
<evidence type="ECO:0000313" key="2">
    <source>
        <dbReference type="Proteomes" id="UP000006873"/>
    </source>
</evidence>
<keyword evidence="2" id="KW-1185">Reference proteome</keyword>
<accession>E3GL06</accession>
<evidence type="ECO:0000313" key="1">
    <source>
        <dbReference type="EMBL" id="ADO36248.1"/>
    </source>
</evidence>
<sequence>MNYKEQITRLLDKLDDRALEFIYRIIKRILG</sequence>
<dbReference type="HOGENOM" id="CLU_3396567_0_0_9"/>
<protein>
    <submittedName>
        <fullName evidence="1">Uncharacterized protein</fullName>
    </submittedName>
</protein>
<reference key="1">
    <citation type="submission" date="2010-09" db="EMBL/GenBank/DDBJ databases">
        <authorList>
            <person name="Roh H."/>
            <person name="Ko H.-J."/>
            <person name="Kim D."/>
            <person name="Choi D.G."/>
            <person name="Park S."/>
            <person name="Kim S."/>
            <person name="Kim K.H."/>
            <person name="Chang I.S."/>
            <person name="Choi I.-G."/>
        </authorList>
    </citation>
    <scope>NUCLEOTIDE SEQUENCE</scope>
    <source>
        <strain>KIST612</strain>
    </source>
</reference>
<dbReference type="AlphaFoldDB" id="E3GL06"/>
<proteinExistence type="predicted"/>
<reference evidence="1 2" key="2">
    <citation type="journal article" date="2011" name="J. Bacteriol.">
        <title>Complete genome sequence of a carbon monoxide-utilizing acetogen, Eubacterium limosum KIST612.</title>
        <authorList>
            <person name="Roh H."/>
            <person name="Ko H.J."/>
            <person name="Kim D."/>
            <person name="Choi D.G."/>
            <person name="Park S."/>
            <person name="Kim S."/>
            <person name="Chang I.S."/>
            <person name="Choi I.G."/>
        </authorList>
    </citation>
    <scope>NUCLEOTIDE SEQUENCE [LARGE SCALE GENOMIC DNA]</scope>
    <source>
        <strain evidence="1 2">KIST612</strain>
    </source>
</reference>
<name>E3GL06_9FIRM</name>
<gene>
    <name evidence="1" type="ordered locus">ELI_1262</name>
</gene>
<dbReference type="Proteomes" id="UP000006873">
    <property type="component" value="Chromosome"/>
</dbReference>